<dbReference type="CDD" id="cd00186">
    <property type="entry name" value="TOP1Ac"/>
    <property type="match status" value="1"/>
</dbReference>
<evidence type="ECO:0000256" key="4">
    <source>
        <dbReference type="ARBA" id="ARBA00022842"/>
    </source>
</evidence>
<dbReference type="InterPro" id="IPR003601">
    <property type="entry name" value="Topo_IA_2"/>
</dbReference>
<gene>
    <name evidence="8 12" type="primary">topA</name>
    <name evidence="12" type="ORF">V3467_00655</name>
</gene>
<dbReference type="InterPro" id="IPR013825">
    <property type="entry name" value="Topo_IA_cen_sub2"/>
</dbReference>
<feature type="site" description="Interaction with DNA" evidence="8">
    <location>
        <position position="143"/>
    </location>
</feature>
<dbReference type="InterPro" id="IPR003602">
    <property type="entry name" value="Topo_IA_DNA-bd_dom"/>
</dbReference>
<dbReference type="Gene3D" id="1.10.290.10">
    <property type="entry name" value="Topoisomerase I, domain 4"/>
    <property type="match status" value="1"/>
</dbReference>
<dbReference type="SUPFAM" id="SSF56712">
    <property type="entry name" value="Prokaryotic type I DNA topoisomerase"/>
    <property type="match status" value="1"/>
</dbReference>
<comment type="similarity">
    <text evidence="2 8">Belongs to the type IA topoisomerase family.</text>
</comment>
<feature type="domain" description="Topo IA-type catalytic" evidence="11">
    <location>
        <begin position="129"/>
        <end position="572"/>
    </location>
</feature>
<feature type="site" description="Interaction with DNA" evidence="8">
    <location>
        <position position="140"/>
    </location>
</feature>
<dbReference type="InterPro" id="IPR013826">
    <property type="entry name" value="Topo_IA_cen_sub3"/>
</dbReference>
<feature type="site" description="Interaction with DNA" evidence="8">
    <location>
        <position position="139"/>
    </location>
</feature>
<protein>
    <recommendedName>
        <fullName evidence="8">DNA topoisomerase 1</fullName>
        <ecNumber evidence="8">5.6.2.1</ecNumber>
    </recommendedName>
    <alternativeName>
        <fullName evidence="8">DNA topoisomerase I</fullName>
    </alternativeName>
</protein>
<evidence type="ECO:0000256" key="8">
    <source>
        <dbReference type="HAMAP-Rule" id="MF_00952"/>
    </source>
</evidence>
<evidence type="ECO:0000256" key="1">
    <source>
        <dbReference type="ARBA" id="ARBA00000213"/>
    </source>
</evidence>
<dbReference type="NCBIfam" id="TIGR01051">
    <property type="entry name" value="topA_bact"/>
    <property type="match status" value="1"/>
</dbReference>
<dbReference type="HAMAP" id="MF_00952">
    <property type="entry name" value="Topoisom_1_prok"/>
    <property type="match status" value="1"/>
</dbReference>
<dbReference type="SMART" id="SM00493">
    <property type="entry name" value="TOPRIM"/>
    <property type="match status" value="1"/>
</dbReference>
<dbReference type="InterPro" id="IPR000380">
    <property type="entry name" value="Topo_IA"/>
</dbReference>
<dbReference type="RefSeq" id="WP_088466429.1">
    <property type="nucleotide sequence ID" value="NZ_CP097867.1"/>
</dbReference>
<comment type="caution">
    <text evidence="12">The sequence shown here is derived from an EMBL/GenBank/DDBJ whole genome shotgun (WGS) entry which is preliminary data.</text>
</comment>
<proteinExistence type="inferred from homology"/>
<dbReference type="EC" id="5.6.2.1" evidence="8"/>
<dbReference type="CDD" id="cd03363">
    <property type="entry name" value="TOPRIM_TopoIA_TopoI"/>
    <property type="match status" value="1"/>
</dbReference>
<name>A0ABW8PCR4_9FLAO</name>
<dbReference type="InterPro" id="IPR025589">
    <property type="entry name" value="Toprim_C_rpt"/>
</dbReference>
<reference evidence="12 13" key="1">
    <citation type="submission" date="2024-02" db="EMBL/GenBank/DDBJ databases">
        <title>Comparative Genomic Analysis of Flavobacterium Species Causing Columnaris Disease of Freshwater Fish in Thailand: Insights into Virulence and Resistance Mechanisms.</title>
        <authorList>
            <person name="Nguyen D."/>
            <person name="Chokmangmeepisarn P."/>
            <person name="Khianchaikhan K."/>
            <person name="Morishita M."/>
            <person name="Bunnoy A."/>
            <person name="Rodkhum C."/>
        </authorList>
    </citation>
    <scope>NUCLEOTIDE SEQUENCE [LARGE SCALE GENOMIC DNA]</scope>
    <source>
        <strain evidence="12 13">PCBSB2203</strain>
    </source>
</reference>
<feature type="site" description="Interaction with DNA" evidence="8">
    <location>
        <position position="33"/>
    </location>
</feature>
<evidence type="ECO:0000256" key="7">
    <source>
        <dbReference type="ARBA" id="ARBA00023235"/>
    </source>
</evidence>
<dbReference type="InterPro" id="IPR013497">
    <property type="entry name" value="Topo_IA_cen"/>
</dbReference>
<comment type="catalytic activity">
    <reaction evidence="1 8">
        <text>ATP-independent breakage of single-stranded DNA, followed by passage and rejoining.</text>
        <dbReference type="EC" id="5.6.2.1"/>
    </reaction>
</comment>
<dbReference type="PRINTS" id="PR00417">
    <property type="entry name" value="PRTPISMRASEI"/>
</dbReference>
<comment type="function">
    <text evidence="8">Releases the supercoiling and torsional tension of DNA, which is introduced during the DNA replication and transcription, by transiently cleaving and rejoining one strand of the DNA duplex. Introduces a single-strand break via transesterification at a target site in duplex DNA. The scissile phosphodiester is attacked by the catalytic tyrosine of the enzyme, resulting in the formation of a DNA-(5'-phosphotyrosyl)-enzyme intermediate and the expulsion of a 3'-OH DNA strand. The free DNA strand then undergoes passage around the unbroken strand, thus removing DNA supercoils. Finally, in the religation step, the DNA 3'-OH attacks the covalent intermediate to expel the active-site tyrosine and restore the DNA phosphodiester backbone.</text>
</comment>
<feature type="domain" description="Toprim" evidence="10">
    <location>
        <begin position="3"/>
        <end position="113"/>
    </location>
</feature>
<dbReference type="PROSITE" id="PS50880">
    <property type="entry name" value="TOPRIM"/>
    <property type="match status" value="1"/>
</dbReference>
<comment type="subunit">
    <text evidence="8">Monomer.</text>
</comment>
<organism evidence="12 13">
    <name type="scientific">Flavobacterium covae</name>
    <dbReference type="NCBI Taxonomy" id="2906076"/>
    <lineage>
        <taxon>Bacteria</taxon>
        <taxon>Pseudomonadati</taxon>
        <taxon>Bacteroidota</taxon>
        <taxon>Flavobacteriia</taxon>
        <taxon>Flavobacteriales</taxon>
        <taxon>Flavobacteriaceae</taxon>
        <taxon>Flavobacterium</taxon>
    </lineage>
</organism>
<dbReference type="Gene3D" id="2.70.20.10">
    <property type="entry name" value="Topoisomerase I, domain 3"/>
    <property type="match status" value="1"/>
</dbReference>
<dbReference type="Gene3D" id="3.40.50.140">
    <property type="match status" value="1"/>
</dbReference>
<feature type="site" description="Interaction with DNA" evidence="8">
    <location>
        <position position="286"/>
    </location>
</feature>
<evidence type="ECO:0000313" key="13">
    <source>
        <dbReference type="Proteomes" id="UP001621713"/>
    </source>
</evidence>
<feature type="active site" description="O-(5'-phospho-DNA)-tyrosine intermediate" evidence="8">
    <location>
        <position position="284"/>
    </location>
</feature>
<dbReference type="Gene3D" id="1.10.460.10">
    <property type="entry name" value="Topoisomerase I, domain 2"/>
    <property type="match status" value="1"/>
</dbReference>
<evidence type="ECO:0000313" key="12">
    <source>
        <dbReference type="EMBL" id="MFK7002360.1"/>
    </source>
</evidence>
<feature type="site" description="Interaction with DNA" evidence="8">
    <location>
        <position position="473"/>
    </location>
</feature>
<keyword evidence="4" id="KW-0460">Magnesium</keyword>
<evidence type="ECO:0000256" key="6">
    <source>
        <dbReference type="ARBA" id="ARBA00023125"/>
    </source>
</evidence>
<dbReference type="InterPro" id="IPR005733">
    <property type="entry name" value="TopoI_bac-type"/>
</dbReference>
<dbReference type="InterPro" id="IPR013824">
    <property type="entry name" value="Topo_IA_cen_sub1"/>
</dbReference>
<dbReference type="InterPro" id="IPR006171">
    <property type="entry name" value="TOPRIM_dom"/>
</dbReference>
<dbReference type="EMBL" id="JAZHOJ010000001">
    <property type="protein sequence ID" value="MFK7002360.1"/>
    <property type="molecule type" value="Genomic_DNA"/>
</dbReference>
<evidence type="ECO:0000256" key="5">
    <source>
        <dbReference type="ARBA" id="ARBA00023029"/>
    </source>
</evidence>
<dbReference type="InterPro" id="IPR023406">
    <property type="entry name" value="Topo_IA_AS"/>
</dbReference>
<dbReference type="GO" id="GO:0003917">
    <property type="term" value="F:DNA topoisomerase type I (single strand cut, ATP-independent) activity"/>
    <property type="evidence" value="ECO:0007669"/>
    <property type="project" value="UniProtKB-EC"/>
</dbReference>
<dbReference type="InterPro" id="IPR023405">
    <property type="entry name" value="Topo_IA_core_domain"/>
</dbReference>
<dbReference type="Pfam" id="PF13368">
    <property type="entry name" value="Toprim_C_rpt"/>
    <property type="match status" value="2"/>
</dbReference>
<dbReference type="PROSITE" id="PS52039">
    <property type="entry name" value="TOPO_IA_2"/>
    <property type="match status" value="1"/>
</dbReference>
<evidence type="ECO:0000259" key="11">
    <source>
        <dbReference type="PROSITE" id="PS52039"/>
    </source>
</evidence>
<feature type="site" description="Interaction with DNA" evidence="8">
    <location>
        <position position="155"/>
    </location>
</feature>
<evidence type="ECO:0000256" key="3">
    <source>
        <dbReference type="ARBA" id="ARBA00022723"/>
    </source>
</evidence>
<dbReference type="PANTHER" id="PTHR42785:SF1">
    <property type="entry name" value="DNA TOPOISOMERASE"/>
    <property type="match status" value="1"/>
</dbReference>
<dbReference type="SMART" id="SM00437">
    <property type="entry name" value="TOP1Ac"/>
    <property type="match status" value="1"/>
</dbReference>
<dbReference type="Proteomes" id="UP001621713">
    <property type="component" value="Unassembled WGS sequence"/>
</dbReference>
<feature type="site" description="Interaction with DNA" evidence="8">
    <location>
        <position position="148"/>
    </location>
</feature>
<keyword evidence="7 8" id="KW-0413">Isomerase</keyword>
<keyword evidence="3" id="KW-0479">Metal-binding</keyword>
<evidence type="ECO:0000256" key="2">
    <source>
        <dbReference type="ARBA" id="ARBA00009446"/>
    </source>
</evidence>
<feature type="region of interest" description="Interaction with DNA" evidence="8">
    <location>
        <begin position="163"/>
        <end position="168"/>
    </location>
</feature>
<dbReference type="PROSITE" id="PS00396">
    <property type="entry name" value="TOPO_IA_1"/>
    <property type="match status" value="1"/>
</dbReference>
<evidence type="ECO:0000256" key="9">
    <source>
        <dbReference type="SAM" id="MobiDB-lite"/>
    </source>
</evidence>
<dbReference type="Pfam" id="PF01131">
    <property type="entry name" value="Topoisom_bac"/>
    <property type="match status" value="1"/>
</dbReference>
<keyword evidence="6 8" id="KW-0238">DNA-binding</keyword>
<keyword evidence="5 8" id="KW-0799">Topoisomerase</keyword>
<dbReference type="PANTHER" id="PTHR42785">
    <property type="entry name" value="DNA TOPOISOMERASE, TYPE IA, CORE"/>
    <property type="match status" value="1"/>
</dbReference>
<dbReference type="SMART" id="SM00436">
    <property type="entry name" value="TOP1Bc"/>
    <property type="match status" value="1"/>
</dbReference>
<accession>A0ABW8PCR4</accession>
<dbReference type="Pfam" id="PF01751">
    <property type="entry name" value="Toprim"/>
    <property type="match status" value="1"/>
</dbReference>
<evidence type="ECO:0000259" key="10">
    <source>
        <dbReference type="PROSITE" id="PS50880"/>
    </source>
</evidence>
<dbReference type="InterPro" id="IPR028612">
    <property type="entry name" value="Topoisom_1_IA"/>
</dbReference>
<keyword evidence="13" id="KW-1185">Reference proteome</keyword>
<feature type="region of interest" description="Disordered" evidence="9">
    <location>
        <begin position="815"/>
        <end position="834"/>
    </location>
</feature>
<dbReference type="InterPro" id="IPR034149">
    <property type="entry name" value="TOPRIM_TopoI"/>
</dbReference>
<sequence>MAKNLVIVESPAKAKTIEKFLGKDFQVESSFGHIADLPSKEMGVDVENKFKPKYEVSSDKKALVKKLKDLSKTAEMVWLASDEDREGEAIAWHLAEELKLDSAKTKRIVFHEITKTAIQKAIENPRSINYDLVNAQQARRVLDRLVGYELSPVLWKKVKSGLSAGRVQSVSVRLIVEREREIQNFKTEVTYSISAEFSNESGRTFRAKLGKHFVTKEEAGKFLEQNIGATFKVADLETKPTKKSPAAPFTTSTLQQEAARKLYMPVGITMQVAQRLYEAGLITYMRTDSVNLSQEAMIAAQDEISNYYGKEFSQPRNYATKSKGAQEAHEAIRPTDMSRHSVQLDRDQSRLYDLIWKRTIASQMSDAQLERTNVKVEADTHKEIFGATGEVIKFEGFLKVYLEGNDDEDEKEEGMLPALKIKEILKNNYITATERFSRPSARYTEASLVKKLEELGIGRPSTYAPTISTIINRNYVEKGNFEGAERKYNQLILKNNQIKSEVLSENVGSDKGKLVPTDIGTIVNDFLVKNFETILDYNFTAKVEQDFDEIAIGNKEWENMMDDFYKHFHPNVQNVEKNAERESGERILGIDPKTGKQVSVRLGKFGPMVQIGNAEDDAKQFASLRTEQNIGTVTLEEALDLFLLPKMLGEYNGEEVEVNNGRFGPYVRFGKTFISLPKGEDPLDVTLERAKQLIDDKNKADAPIGQYQGIDVQKGVGRFGPFIKWNGIFINVNKKYNFDQLSSLDITELIEDKLKKESEKLIHNWETEGIRVEKARWGRSVILKGKIKIELSKDIDAAQLTLEKVQEMIEAKAPVKKTATKKATPKKTTIKKNK</sequence>